<accession>A0A974WFZ0</accession>
<proteinExistence type="predicted"/>
<evidence type="ECO:0000313" key="2">
    <source>
        <dbReference type="EMBL" id="QSE96863.1"/>
    </source>
</evidence>
<dbReference type="RefSeq" id="WP_205721377.1">
    <property type="nucleotide sequence ID" value="NZ_CP070608.1"/>
</dbReference>
<feature type="chain" id="PRO_5036856625" description="YD repeat-containing protein" evidence="1">
    <location>
        <begin position="20"/>
        <end position="266"/>
    </location>
</feature>
<evidence type="ECO:0000256" key="1">
    <source>
        <dbReference type="SAM" id="SignalP"/>
    </source>
</evidence>
<gene>
    <name evidence="2" type="ORF">JR347_14860</name>
</gene>
<keyword evidence="3" id="KW-1185">Reference proteome</keyword>
<dbReference type="Proteomes" id="UP000662783">
    <property type="component" value="Chromosome"/>
</dbReference>
<reference evidence="2" key="1">
    <citation type="submission" date="2021-02" db="EMBL/GenBank/DDBJ databases">
        <title>Fulvivirga sp. S481 isolated from sea water.</title>
        <authorList>
            <person name="Bae S.S."/>
            <person name="Baek K."/>
        </authorList>
    </citation>
    <scope>NUCLEOTIDE SEQUENCE</scope>
    <source>
        <strain evidence="2">S481</strain>
    </source>
</reference>
<dbReference type="AlphaFoldDB" id="A0A974WFZ0"/>
<name>A0A974WFZ0_9BACT</name>
<sequence length="266" mass="31547">MSKLLKTLILLLFSPILLAQSNEESQRISELYDLLPIKNNLYGKEVLIYDYRLKNKNSIKDSSLVTQITILEPEFKASTFSYDTNGLEVIKYEHNNGTKQPVQVFKLNSEHQVLEASNVDNEMEVLSKTFYTYENDKLVSEEAYTGYAYLDEPRRLSLINYKYKDDRLYERSKKYSLNGTNWIQTWWSKYDEYGNEIMLEENEGDINITYNNEFDKGKLIKSTIHKTGEKPIIREIKYNEKGHPTSVYLYHKKKNKPIRLTRFYYQ</sequence>
<evidence type="ECO:0008006" key="4">
    <source>
        <dbReference type="Google" id="ProtNLM"/>
    </source>
</evidence>
<feature type="signal peptide" evidence="1">
    <location>
        <begin position="1"/>
        <end position="19"/>
    </location>
</feature>
<organism evidence="2 3">
    <name type="scientific">Fulvivirga lutea</name>
    <dbReference type="NCBI Taxonomy" id="2810512"/>
    <lineage>
        <taxon>Bacteria</taxon>
        <taxon>Pseudomonadati</taxon>
        <taxon>Bacteroidota</taxon>
        <taxon>Cytophagia</taxon>
        <taxon>Cytophagales</taxon>
        <taxon>Fulvivirgaceae</taxon>
        <taxon>Fulvivirga</taxon>
    </lineage>
</organism>
<keyword evidence="1" id="KW-0732">Signal</keyword>
<dbReference type="KEGG" id="fuv:JR347_14860"/>
<protein>
    <recommendedName>
        <fullName evidence="4">YD repeat-containing protein</fullName>
    </recommendedName>
</protein>
<dbReference type="EMBL" id="CP070608">
    <property type="protein sequence ID" value="QSE96863.1"/>
    <property type="molecule type" value="Genomic_DNA"/>
</dbReference>
<evidence type="ECO:0000313" key="3">
    <source>
        <dbReference type="Proteomes" id="UP000662783"/>
    </source>
</evidence>